<keyword evidence="10" id="KW-0067">ATP-binding</keyword>
<sequence length="515" mass="57926">MKFQLKPKLRSPIKAWRSSLVFRVTGTIVALSLILIWLLGSALFSRVSSGIFNEKLTLSILDAQSTARNTQIQLTYSKYQDKAALTLVFDDILALPPRTFEGTAKEIAVFSFANIDDSFKFDGTSNLLDPKSIPEKFREQTRKATETQWQRADLIYLDGTTEPGIVVGQDLIIAGVGKYEFYVVFSLSQQEKTMTLIFNYLLLAGIVLTFLIGLTTYFAMRRLIAPIQDAARVAEELTKGNLDLRMDFQGEDEIASLGYSFNEMAVSLQQQISRLENLSKLQQRFVSDVSHELRTPLTTIRMASQVIFATKDTFEPTVARSAELLISQIERFESLLTDLLEVSRFDAQAAIMEIEETDLVALVKETIDYVHPSQDRIINLQAPNSPVMVDVDPRRIKRIIRNLISNALDHRENQRVDVKIAESENEVSVGVRDYGSGFNYTDRKMLFERFWRADSSRARSTGGTGLGLSISLEDAKLHQGEIEVWGERGRGAHFVLTIPKYAGGSIESRPISAQL</sequence>
<dbReference type="GO" id="GO:0005524">
    <property type="term" value="F:ATP binding"/>
    <property type="evidence" value="ECO:0007669"/>
    <property type="project" value="UniProtKB-KW"/>
</dbReference>
<dbReference type="Pfam" id="PF02518">
    <property type="entry name" value="HATPase_c"/>
    <property type="match status" value="1"/>
</dbReference>
<name>A0A094NXK3_9ZZZZ</name>
<dbReference type="CDD" id="cd00075">
    <property type="entry name" value="HATPase"/>
    <property type="match status" value="1"/>
</dbReference>
<feature type="domain" description="HAMP" evidence="17">
    <location>
        <begin position="221"/>
        <end position="273"/>
    </location>
</feature>
<dbReference type="PANTHER" id="PTHR45436:SF5">
    <property type="entry name" value="SENSOR HISTIDINE KINASE TRCS"/>
    <property type="match status" value="1"/>
</dbReference>
<keyword evidence="13 15" id="KW-0472">Membrane</keyword>
<evidence type="ECO:0000256" key="15">
    <source>
        <dbReference type="SAM" id="Phobius"/>
    </source>
</evidence>
<dbReference type="InterPro" id="IPR005467">
    <property type="entry name" value="His_kinase_dom"/>
</dbReference>
<dbReference type="SUPFAM" id="SSF55874">
    <property type="entry name" value="ATPase domain of HSP90 chaperone/DNA topoisomerase II/histidine kinase"/>
    <property type="match status" value="1"/>
</dbReference>
<evidence type="ECO:0000256" key="6">
    <source>
        <dbReference type="ARBA" id="ARBA00022679"/>
    </source>
</evidence>
<feature type="transmembrane region" description="Helical" evidence="15">
    <location>
        <begin position="20"/>
        <end position="44"/>
    </location>
</feature>
<dbReference type="CDD" id="cd06225">
    <property type="entry name" value="HAMP"/>
    <property type="match status" value="1"/>
</dbReference>
<dbReference type="InterPro" id="IPR036097">
    <property type="entry name" value="HisK_dim/P_sf"/>
</dbReference>
<accession>A0A094NXK3</accession>
<proteinExistence type="predicted"/>
<evidence type="ECO:0000256" key="3">
    <source>
        <dbReference type="ARBA" id="ARBA00012438"/>
    </source>
</evidence>
<evidence type="ECO:0000256" key="12">
    <source>
        <dbReference type="ARBA" id="ARBA00023012"/>
    </source>
</evidence>
<gene>
    <name evidence="18" type="ORF">GM49_0770</name>
</gene>
<evidence type="ECO:0000256" key="5">
    <source>
        <dbReference type="ARBA" id="ARBA00022553"/>
    </source>
</evidence>
<comment type="catalytic activity">
    <reaction evidence="1">
        <text>ATP + protein L-histidine = ADP + protein N-phospho-L-histidine.</text>
        <dbReference type="EC" id="2.7.13.3"/>
    </reaction>
</comment>
<evidence type="ECO:0000259" key="17">
    <source>
        <dbReference type="PROSITE" id="PS50885"/>
    </source>
</evidence>
<dbReference type="InterPro" id="IPR003661">
    <property type="entry name" value="HisK_dim/P_dom"/>
</dbReference>
<dbReference type="Pfam" id="PF00672">
    <property type="entry name" value="HAMP"/>
    <property type="match status" value="1"/>
</dbReference>
<evidence type="ECO:0000256" key="10">
    <source>
        <dbReference type="ARBA" id="ARBA00022840"/>
    </source>
</evidence>
<reference evidence="18" key="1">
    <citation type="submission" date="2014-05" db="EMBL/GenBank/DDBJ databases">
        <title>Key roles for freshwater Actinobacteria revealed by deep metagenomic sequencing.</title>
        <authorList>
            <person name="Ghai R."/>
            <person name="Mizuno C.M."/>
            <person name="Picazo A."/>
            <person name="Camacho A."/>
            <person name="Rodriguez-Valera F."/>
        </authorList>
    </citation>
    <scope>NUCLEOTIDE SEQUENCE</scope>
</reference>
<keyword evidence="4" id="KW-1003">Cell membrane</keyword>
<dbReference type="Gene3D" id="1.10.287.130">
    <property type="match status" value="1"/>
</dbReference>
<dbReference type="CDD" id="cd00082">
    <property type="entry name" value="HisKA"/>
    <property type="match status" value="1"/>
</dbReference>
<dbReference type="PROSITE" id="PS50109">
    <property type="entry name" value="HIS_KIN"/>
    <property type="match status" value="1"/>
</dbReference>
<dbReference type="SMART" id="SM00388">
    <property type="entry name" value="HisKA"/>
    <property type="match status" value="1"/>
</dbReference>
<keyword evidence="5" id="KW-0597">Phosphoprotein</keyword>
<evidence type="ECO:0000256" key="9">
    <source>
        <dbReference type="ARBA" id="ARBA00022777"/>
    </source>
</evidence>
<dbReference type="InterPro" id="IPR003660">
    <property type="entry name" value="HAMP_dom"/>
</dbReference>
<dbReference type="Gene3D" id="6.10.340.10">
    <property type="match status" value="1"/>
</dbReference>
<dbReference type="FunFam" id="1.10.287.130:FF:000010">
    <property type="entry name" value="Two-component sensor histidine kinase"/>
    <property type="match status" value="1"/>
</dbReference>
<evidence type="ECO:0000313" key="18">
    <source>
        <dbReference type="EMBL" id="KGA03690.1"/>
    </source>
</evidence>
<dbReference type="SMART" id="SM00387">
    <property type="entry name" value="HATPase_c"/>
    <property type="match status" value="1"/>
</dbReference>
<evidence type="ECO:0000256" key="1">
    <source>
        <dbReference type="ARBA" id="ARBA00000085"/>
    </source>
</evidence>
<comment type="caution">
    <text evidence="18">The sequence shown here is derived from an EMBL/GenBank/DDBJ whole genome shotgun (WGS) entry which is preliminary data.</text>
</comment>
<dbReference type="InterPro" id="IPR004358">
    <property type="entry name" value="Sig_transdc_His_kin-like_C"/>
</dbReference>
<dbReference type="NCBIfam" id="NF040691">
    <property type="entry name" value="MtrAB_MtrB"/>
    <property type="match status" value="1"/>
</dbReference>
<evidence type="ECO:0000259" key="16">
    <source>
        <dbReference type="PROSITE" id="PS50109"/>
    </source>
</evidence>
<comment type="subcellular location">
    <subcellularLocation>
        <location evidence="2">Cell membrane</location>
        <topology evidence="2">Multi-pass membrane protein</topology>
    </subcellularLocation>
</comment>
<evidence type="ECO:0000256" key="14">
    <source>
        <dbReference type="ARBA" id="ARBA00035305"/>
    </source>
</evidence>
<keyword evidence="7 15" id="KW-0812">Transmembrane</keyword>
<dbReference type="EMBL" id="JNSJ01000005">
    <property type="protein sequence ID" value="KGA03690.1"/>
    <property type="molecule type" value="Genomic_DNA"/>
</dbReference>
<dbReference type="InterPro" id="IPR036890">
    <property type="entry name" value="HATPase_C_sf"/>
</dbReference>
<dbReference type="PROSITE" id="PS50885">
    <property type="entry name" value="HAMP"/>
    <property type="match status" value="1"/>
</dbReference>
<feature type="transmembrane region" description="Helical" evidence="15">
    <location>
        <begin position="197"/>
        <end position="219"/>
    </location>
</feature>
<dbReference type="InterPro" id="IPR003594">
    <property type="entry name" value="HATPase_dom"/>
</dbReference>
<dbReference type="InterPro" id="IPR050428">
    <property type="entry name" value="TCS_sensor_his_kinase"/>
</dbReference>
<keyword evidence="6" id="KW-0808">Transferase</keyword>
<evidence type="ECO:0000256" key="11">
    <source>
        <dbReference type="ARBA" id="ARBA00022989"/>
    </source>
</evidence>
<dbReference type="EC" id="2.7.13.3" evidence="3"/>
<keyword evidence="12" id="KW-0902">Two-component regulatory system</keyword>
<dbReference type="SMART" id="SM00304">
    <property type="entry name" value="HAMP"/>
    <property type="match status" value="1"/>
</dbReference>
<dbReference type="InterPro" id="IPR047669">
    <property type="entry name" value="MtrAB_MtrB"/>
</dbReference>
<dbReference type="GO" id="GO:0005886">
    <property type="term" value="C:plasma membrane"/>
    <property type="evidence" value="ECO:0007669"/>
    <property type="project" value="UniProtKB-SubCell"/>
</dbReference>
<keyword evidence="9" id="KW-0418">Kinase</keyword>
<evidence type="ECO:0000256" key="13">
    <source>
        <dbReference type="ARBA" id="ARBA00023136"/>
    </source>
</evidence>
<evidence type="ECO:0000256" key="2">
    <source>
        <dbReference type="ARBA" id="ARBA00004651"/>
    </source>
</evidence>
<protein>
    <recommendedName>
        <fullName evidence="14">Sensor histidine kinase MtrB</fullName>
        <ecNumber evidence="3">2.7.13.3</ecNumber>
    </recommendedName>
</protein>
<keyword evidence="11 15" id="KW-1133">Transmembrane helix</keyword>
<dbReference type="SUPFAM" id="SSF158472">
    <property type="entry name" value="HAMP domain-like"/>
    <property type="match status" value="1"/>
</dbReference>
<dbReference type="PANTHER" id="PTHR45436">
    <property type="entry name" value="SENSOR HISTIDINE KINASE YKOH"/>
    <property type="match status" value="1"/>
</dbReference>
<feature type="domain" description="Histidine kinase" evidence="16">
    <location>
        <begin position="288"/>
        <end position="502"/>
    </location>
</feature>
<keyword evidence="8" id="KW-0547">Nucleotide-binding</keyword>
<dbReference type="Pfam" id="PF00512">
    <property type="entry name" value="HisKA"/>
    <property type="match status" value="1"/>
</dbReference>
<dbReference type="SUPFAM" id="SSF47384">
    <property type="entry name" value="Homodimeric domain of signal transducing histidine kinase"/>
    <property type="match status" value="1"/>
</dbReference>
<dbReference type="Gene3D" id="3.30.565.10">
    <property type="entry name" value="Histidine kinase-like ATPase, C-terminal domain"/>
    <property type="match status" value="1"/>
</dbReference>
<evidence type="ECO:0000256" key="8">
    <source>
        <dbReference type="ARBA" id="ARBA00022741"/>
    </source>
</evidence>
<evidence type="ECO:0000256" key="4">
    <source>
        <dbReference type="ARBA" id="ARBA00022475"/>
    </source>
</evidence>
<dbReference type="GO" id="GO:0000155">
    <property type="term" value="F:phosphorelay sensor kinase activity"/>
    <property type="evidence" value="ECO:0007669"/>
    <property type="project" value="InterPro"/>
</dbReference>
<dbReference type="AlphaFoldDB" id="A0A094NXK3"/>
<dbReference type="FunFam" id="3.30.565.10:FF:000013">
    <property type="entry name" value="Two-component sensor histidine kinase"/>
    <property type="match status" value="1"/>
</dbReference>
<dbReference type="PRINTS" id="PR00344">
    <property type="entry name" value="BCTRLSENSOR"/>
</dbReference>
<organism evidence="18">
    <name type="scientific">freshwater metagenome</name>
    <dbReference type="NCBI Taxonomy" id="449393"/>
    <lineage>
        <taxon>unclassified sequences</taxon>
        <taxon>metagenomes</taxon>
        <taxon>ecological metagenomes</taxon>
    </lineage>
</organism>
<evidence type="ECO:0000256" key="7">
    <source>
        <dbReference type="ARBA" id="ARBA00022692"/>
    </source>
</evidence>